<evidence type="ECO:0000313" key="13">
    <source>
        <dbReference type="EMBL" id="MBZ3876143.1"/>
    </source>
</evidence>
<dbReference type="Gene3D" id="1.10.30.10">
    <property type="entry name" value="High mobility group box domain"/>
    <property type="match status" value="1"/>
</dbReference>
<dbReference type="NCBIfam" id="NF004825">
    <property type="entry name" value="PRK06181.1"/>
    <property type="match status" value="1"/>
</dbReference>
<dbReference type="SMART" id="SM00822">
    <property type="entry name" value="PKS_KR"/>
    <property type="match status" value="1"/>
</dbReference>
<dbReference type="Gene3D" id="3.40.50.720">
    <property type="entry name" value="NAD(P)-binding Rossmann-like Domain"/>
    <property type="match status" value="1"/>
</dbReference>
<comment type="function">
    <text evidence="6">Putative oxidoreductase.</text>
</comment>
<feature type="DNA-binding region" description="HMG box" evidence="9">
    <location>
        <begin position="1"/>
        <end position="67"/>
    </location>
</feature>
<dbReference type="SUPFAM" id="SSF47095">
    <property type="entry name" value="HMG-box"/>
    <property type="match status" value="1"/>
</dbReference>
<dbReference type="PANTHER" id="PTHR44196:SF1">
    <property type="entry name" value="DEHYDROGENASE_REDUCTASE SDR FAMILY MEMBER 7B"/>
    <property type="match status" value="1"/>
</dbReference>
<evidence type="ECO:0000256" key="5">
    <source>
        <dbReference type="ARBA" id="ARBA00023242"/>
    </source>
</evidence>
<dbReference type="GO" id="GO:0005634">
    <property type="term" value="C:nucleus"/>
    <property type="evidence" value="ECO:0007669"/>
    <property type="project" value="UniProtKB-UniRule"/>
</dbReference>
<evidence type="ECO:0000313" key="14">
    <source>
        <dbReference type="Proteomes" id="UP001166674"/>
    </source>
</evidence>
<evidence type="ECO:0000256" key="9">
    <source>
        <dbReference type="PROSITE-ProRule" id="PRU00267"/>
    </source>
</evidence>
<dbReference type="GO" id="GO:0016616">
    <property type="term" value="F:oxidoreductase activity, acting on the CH-OH group of donors, NAD or NADP as acceptor"/>
    <property type="evidence" value="ECO:0007669"/>
    <property type="project" value="UniProtKB-ARBA"/>
</dbReference>
<dbReference type="SUPFAM" id="SSF51735">
    <property type="entry name" value="NAD(P)-binding Rossmann-fold domains"/>
    <property type="match status" value="1"/>
</dbReference>
<evidence type="ECO:0000256" key="8">
    <source>
        <dbReference type="ARBA" id="ARBA00043014"/>
    </source>
</evidence>
<gene>
    <name evidence="13" type="ORF">SUZIE_136465</name>
</gene>
<dbReference type="InterPro" id="IPR020904">
    <property type="entry name" value="Sc_DH/Rdtase_CS"/>
</dbReference>
<dbReference type="PANTHER" id="PTHR44196">
    <property type="entry name" value="DEHYDROGENASE/REDUCTASE SDR FAMILY MEMBER 7B"/>
    <property type="match status" value="1"/>
</dbReference>
<keyword evidence="14" id="KW-1185">Reference proteome</keyword>
<dbReference type="GO" id="GO:0003677">
    <property type="term" value="F:DNA binding"/>
    <property type="evidence" value="ECO:0007669"/>
    <property type="project" value="UniProtKB-UniRule"/>
</dbReference>
<dbReference type="InterPro" id="IPR036291">
    <property type="entry name" value="NAD(P)-bd_dom_sf"/>
</dbReference>
<dbReference type="CDD" id="cd05332">
    <property type="entry name" value="11beta-HSD1_like_SDR_c"/>
    <property type="match status" value="1"/>
</dbReference>
<evidence type="ECO:0000256" key="2">
    <source>
        <dbReference type="ARBA" id="ARBA00022857"/>
    </source>
</evidence>
<dbReference type="SMART" id="SM00398">
    <property type="entry name" value="HMG"/>
    <property type="match status" value="1"/>
</dbReference>
<evidence type="ECO:0000256" key="6">
    <source>
        <dbReference type="ARBA" id="ARBA00037096"/>
    </source>
</evidence>
<dbReference type="GO" id="GO:0016020">
    <property type="term" value="C:membrane"/>
    <property type="evidence" value="ECO:0007669"/>
    <property type="project" value="UniProtKB-ARBA"/>
</dbReference>
<feature type="domain" description="HMG box" evidence="12">
    <location>
        <begin position="1"/>
        <end position="67"/>
    </location>
</feature>
<evidence type="ECO:0000256" key="7">
    <source>
        <dbReference type="ARBA" id="ARBA00040419"/>
    </source>
</evidence>
<protein>
    <recommendedName>
        <fullName evidence="7">Dehydrogenase/reductase SDR family member 7B</fullName>
    </recommendedName>
    <alternativeName>
        <fullName evidence="8">Short-chain dehydrogenase/reductase family 32C member 1</fullName>
    </alternativeName>
</protein>
<dbReference type="GO" id="GO:0006629">
    <property type="term" value="P:lipid metabolic process"/>
    <property type="evidence" value="ECO:0007669"/>
    <property type="project" value="UniProtKB-ARBA"/>
</dbReference>
<dbReference type="Pfam" id="PF09011">
    <property type="entry name" value="HMG_box_2"/>
    <property type="match status" value="1"/>
</dbReference>
<evidence type="ECO:0000256" key="3">
    <source>
        <dbReference type="ARBA" id="ARBA00023002"/>
    </source>
</evidence>
<keyword evidence="4" id="KW-0520">NAD</keyword>
<dbReference type="GO" id="GO:0005737">
    <property type="term" value="C:cytoplasm"/>
    <property type="evidence" value="ECO:0007669"/>
    <property type="project" value="UniProtKB-ARBA"/>
</dbReference>
<keyword evidence="3" id="KW-0560">Oxidoreductase</keyword>
<evidence type="ECO:0000256" key="1">
    <source>
        <dbReference type="ARBA" id="ARBA00006484"/>
    </source>
</evidence>
<reference evidence="13" key="1">
    <citation type="submission" date="2020-03" db="EMBL/GenBank/DDBJ databases">
        <title>Studies in the Genomics of Life Span.</title>
        <authorList>
            <person name="Glass D."/>
        </authorList>
    </citation>
    <scope>NUCLEOTIDE SEQUENCE</scope>
    <source>
        <strain evidence="13">SUZIE</strain>
        <tissue evidence="13">Muscle</tissue>
    </source>
</reference>
<keyword evidence="11" id="KW-0812">Transmembrane</keyword>
<evidence type="ECO:0000259" key="12">
    <source>
        <dbReference type="PROSITE" id="PS50118"/>
    </source>
</evidence>
<proteinExistence type="inferred from homology"/>
<organism evidence="13 14">
    <name type="scientific">Sciurus carolinensis</name>
    <name type="common">Eastern gray squirrel</name>
    <dbReference type="NCBI Taxonomy" id="30640"/>
    <lineage>
        <taxon>Eukaryota</taxon>
        <taxon>Metazoa</taxon>
        <taxon>Chordata</taxon>
        <taxon>Craniata</taxon>
        <taxon>Vertebrata</taxon>
        <taxon>Euteleostomi</taxon>
        <taxon>Mammalia</taxon>
        <taxon>Eutheria</taxon>
        <taxon>Euarchontoglires</taxon>
        <taxon>Glires</taxon>
        <taxon>Rodentia</taxon>
        <taxon>Sciuromorpha</taxon>
        <taxon>Sciuridae</taxon>
        <taxon>Sciurinae</taxon>
        <taxon>Sciurini</taxon>
        <taxon>Sciurus</taxon>
    </lineage>
</organism>
<dbReference type="Pfam" id="PF00106">
    <property type="entry name" value="adh_short"/>
    <property type="match status" value="1"/>
</dbReference>
<dbReference type="InterPro" id="IPR057326">
    <property type="entry name" value="KR_dom"/>
</dbReference>
<comment type="caution">
    <text evidence="13">The sequence shown here is derived from an EMBL/GenBank/DDBJ whole genome shotgun (WGS) entry which is preliminary data.</text>
</comment>
<keyword evidence="2" id="KW-0521">NADP</keyword>
<accession>A0AA41MQJ6</accession>
<dbReference type="InterPro" id="IPR036910">
    <property type="entry name" value="HMG_box_dom_sf"/>
</dbReference>
<name>A0AA41MQJ6_SCICA</name>
<evidence type="ECO:0000256" key="4">
    <source>
        <dbReference type="ARBA" id="ARBA00023027"/>
    </source>
</evidence>
<evidence type="ECO:0000256" key="10">
    <source>
        <dbReference type="RuleBase" id="RU000363"/>
    </source>
</evidence>
<evidence type="ECO:0000256" key="11">
    <source>
        <dbReference type="SAM" id="Phobius"/>
    </source>
</evidence>
<dbReference type="InterPro" id="IPR002347">
    <property type="entry name" value="SDR_fam"/>
</dbReference>
<dbReference type="CDD" id="cd21978">
    <property type="entry name" value="HMG-box_HMGB_rpt1"/>
    <property type="match status" value="1"/>
</dbReference>
<keyword evidence="11" id="KW-0472">Membrane</keyword>
<dbReference type="PROSITE" id="PS50118">
    <property type="entry name" value="HMG_BOX_2"/>
    <property type="match status" value="1"/>
</dbReference>
<dbReference type="PRINTS" id="PR00081">
    <property type="entry name" value="GDHRDH"/>
</dbReference>
<keyword evidence="11" id="KW-1133">Transmembrane helix</keyword>
<dbReference type="FunFam" id="3.40.50.720:FF:000122">
    <property type="entry name" value="Dehydrogenase/reductase SDR family member 7B"/>
    <property type="match status" value="1"/>
</dbReference>
<keyword evidence="9" id="KW-0238">DNA-binding</keyword>
<keyword evidence="5 9" id="KW-0539">Nucleus</keyword>
<dbReference type="PROSITE" id="PS00061">
    <property type="entry name" value="ADH_SHORT"/>
    <property type="match status" value="1"/>
</dbReference>
<dbReference type="AlphaFoldDB" id="A0AA41MQJ6"/>
<dbReference type="EMBL" id="JAATJV010266413">
    <property type="protein sequence ID" value="MBZ3876143.1"/>
    <property type="molecule type" value="Genomic_DNA"/>
</dbReference>
<comment type="similarity">
    <text evidence="1 10">Belongs to the short-chain dehydrogenases/reductases (SDR) family.</text>
</comment>
<sequence length="388" mass="43138">MSAYAFFVQTCREEHKKKNPEVPVNIAEISKKCSEKWKSMFRKEKSKFDEMAKADKKQNFRNVWVFYAYWKSLLKEKVMDLMTSTATLPLLFSCLGIFGLFRLLQWMRTKAYLRNAVVVITGATSGLGKECARAFHAAGAKLVLCGRNVEALEELTRELMASHASQGQTHKPYTVIFDLADTGATVAAAAEILQCFGYVDILINNAGISYRGTVMDTTVDVDKRVMETNYFGPIALTKALLPSMIKRRQGHIVAISSIQGKISIPFRSAYAASKHATQAFFDCLRAEMEQDEIQVTVISPGYIHTNLSVNAITADGSRYGAIDKNTAQGRSPAEVAQDVLAAVGKKKKDVILADLLPSLAIYVRTLAPELFFSIMAYRARKERKAKNS</sequence>
<dbReference type="PRINTS" id="PR00080">
    <property type="entry name" value="SDRFAMILY"/>
</dbReference>
<dbReference type="Proteomes" id="UP001166674">
    <property type="component" value="Unassembled WGS sequence"/>
</dbReference>
<feature type="transmembrane region" description="Helical" evidence="11">
    <location>
        <begin position="81"/>
        <end position="104"/>
    </location>
</feature>
<dbReference type="InterPro" id="IPR009071">
    <property type="entry name" value="HMG_box_dom"/>
</dbReference>